<reference evidence="3 4" key="1">
    <citation type="journal article" date="2017" name="G3 (Bethesda)">
        <title>First Draft Genome Sequence of the Pathogenic Fungus Lomentospora prolificans (Formerly Scedosporium prolificans).</title>
        <authorList>
            <person name="Luo R."/>
            <person name="Zimin A."/>
            <person name="Workman R."/>
            <person name="Fan Y."/>
            <person name="Pertea G."/>
            <person name="Grossman N."/>
            <person name="Wear M.P."/>
            <person name="Jia B."/>
            <person name="Miller H."/>
            <person name="Casadevall A."/>
            <person name="Timp W."/>
            <person name="Zhang S.X."/>
            <person name="Salzberg S.L."/>
        </authorList>
    </citation>
    <scope>NUCLEOTIDE SEQUENCE [LARGE SCALE GENOMIC DNA]</scope>
    <source>
        <strain evidence="3 4">JHH-5317</strain>
    </source>
</reference>
<dbReference type="VEuPathDB" id="FungiDB:jhhlp_000216"/>
<keyword evidence="4" id="KW-1185">Reference proteome</keyword>
<feature type="compositionally biased region" description="Polar residues" evidence="1">
    <location>
        <begin position="554"/>
        <end position="564"/>
    </location>
</feature>
<organism evidence="3 4">
    <name type="scientific">Lomentospora prolificans</name>
    <dbReference type="NCBI Taxonomy" id="41688"/>
    <lineage>
        <taxon>Eukaryota</taxon>
        <taxon>Fungi</taxon>
        <taxon>Dikarya</taxon>
        <taxon>Ascomycota</taxon>
        <taxon>Pezizomycotina</taxon>
        <taxon>Sordariomycetes</taxon>
        <taxon>Hypocreomycetidae</taxon>
        <taxon>Microascales</taxon>
        <taxon>Microascaceae</taxon>
        <taxon>Lomentospora</taxon>
    </lineage>
</organism>
<dbReference type="Proteomes" id="UP000233524">
    <property type="component" value="Unassembled WGS sequence"/>
</dbReference>
<feature type="transmembrane region" description="Helical" evidence="2">
    <location>
        <begin position="491"/>
        <end position="511"/>
    </location>
</feature>
<keyword evidence="2" id="KW-0812">Transmembrane</keyword>
<dbReference type="OrthoDB" id="3561681at2759"/>
<dbReference type="EMBL" id="NLAX01000002">
    <property type="protein sequence ID" value="PKS12876.1"/>
    <property type="molecule type" value="Genomic_DNA"/>
</dbReference>
<dbReference type="InParanoid" id="A0A2N3NK89"/>
<feature type="region of interest" description="Disordered" evidence="1">
    <location>
        <begin position="265"/>
        <end position="295"/>
    </location>
</feature>
<keyword evidence="2" id="KW-0472">Membrane</keyword>
<feature type="compositionally biased region" description="Basic and acidic residues" evidence="1">
    <location>
        <begin position="85"/>
        <end position="94"/>
    </location>
</feature>
<dbReference type="AlphaFoldDB" id="A0A2N3NK89"/>
<evidence type="ECO:0000313" key="4">
    <source>
        <dbReference type="Proteomes" id="UP000233524"/>
    </source>
</evidence>
<proteinExistence type="predicted"/>
<dbReference type="Gene3D" id="1.20.58.340">
    <property type="entry name" value="Magnesium transport protein CorA, transmembrane region"/>
    <property type="match status" value="1"/>
</dbReference>
<feature type="compositionally biased region" description="Basic and acidic residues" evidence="1">
    <location>
        <begin position="265"/>
        <end position="286"/>
    </location>
</feature>
<sequence>MPAPEAPLEPRPLLSSHWPLISTSSTPALGWKGAAMEELRILSAHLAKVWENPSPPSIGQWESLEVKQKTLNSLPKIITIRDGKYESRSRHEIQPSKPAPGDVGTTPTEALSAIKPSLKLVVVPRDDNDRITPRGEFDAFIRAAKIDPVIYQHIALCSYGFYHYDDHSLAKPAGQAHSFYFGCFLYAIVWSFDPKTMTTSGVVILRTVKRHNFGALPLEMFEGVLKVYQARLSCPLFLAFASFNMLAHVLDDNIYRNVDTLRRVEKETEHGPGREGPRMFNKHGDTSSDDLFSDDEKPDIERQETLILDEKTDNINKLTLVSQQLADCNVHLANLQRHAKLLMVMAEMLEDESFREYHSNGLPDEHRESALKATKVFLDTLPALKRRILAVEPSIEYLQDRAKSLSQVLETNDEPTQVFGLLTHEDAEVNIKVANASKTIAERSRRDSSAMKTIALMTMLFLPGTFYAALFALPTLKWDNDGPGVIQREFWVFWAFTIPSTVLVMLMSVLLHKRKKMLARLSPLLGSVFGGAGRKRGDGEASNKGRSRKREIGQDSSADPGTKV</sequence>
<feature type="transmembrane region" description="Helical" evidence="2">
    <location>
        <begin position="453"/>
        <end position="471"/>
    </location>
</feature>
<keyword evidence="2" id="KW-1133">Transmembrane helix</keyword>
<feature type="region of interest" description="Disordered" evidence="1">
    <location>
        <begin position="532"/>
        <end position="564"/>
    </location>
</feature>
<protein>
    <submittedName>
        <fullName evidence="3">Uncharacterized protein</fullName>
    </submittedName>
</protein>
<feature type="region of interest" description="Disordered" evidence="1">
    <location>
        <begin position="85"/>
        <end position="107"/>
    </location>
</feature>
<evidence type="ECO:0000256" key="2">
    <source>
        <dbReference type="SAM" id="Phobius"/>
    </source>
</evidence>
<evidence type="ECO:0000256" key="1">
    <source>
        <dbReference type="SAM" id="MobiDB-lite"/>
    </source>
</evidence>
<evidence type="ECO:0000313" key="3">
    <source>
        <dbReference type="EMBL" id="PKS12876.1"/>
    </source>
</evidence>
<comment type="caution">
    <text evidence="3">The sequence shown here is derived from an EMBL/GenBank/DDBJ whole genome shotgun (WGS) entry which is preliminary data.</text>
</comment>
<gene>
    <name evidence="3" type="ORF">jhhlp_000216</name>
</gene>
<dbReference type="STRING" id="41688.A0A2N3NK89"/>
<name>A0A2N3NK89_9PEZI</name>
<accession>A0A2N3NK89</accession>